<dbReference type="PROSITE" id="PS50082">
    <property type="entry name" value="WD_REPEATS_2"/>
    <property type="match status" value="1"/>
</dbReference>
<dbReference type="InterPro" id="IPR011047">
    <property type="entry name" value="Quinoprotein_ADH-like_sf"/>
</dbReference>
<evidence type="ECO:0000313" key="4">
    <source>
        <dbReference type="EMBL" id="MFB9629016.1"/>
    </source>
</evidence>
<dbReference type="PANTHER" id="PTHR22847">
    <property type="entry name" value="WD40 REPEAT PROTEIN"/>
    <property type="match status" value="1"/>
</dbReference>
<evidence type="ECO:0000256" key="3">
    <source>
        <dbReference type="PROSITE-ProRule" id="PRU00221"/>
    </source>
</evidence>
<dbReference type="InterPro" id="IPR001680">
    <property type="entry name" value="WD40_rpt"/>
</dbReference>
<dbReference type="InterPro" id="IPR027417">
    <property type="entry name" value="P-loop_NTPase"/>
</dbReference>
<dbReference type="InterPro" id="IPR036322">
    <property type="entry name" value="WD40_repeat_dom_sf"/>
</dbReference>
<dbReference type="PANTHER" id="PTHR22847:SF637">
    <property type="entry name" value="WD REPEAT DOMAIN 5B"/>
    <property type="match status" value="1"/>
</dbReference>
<keyword evidence="5" id="KW-1185">Reference proteome</keyword>
<evidence type="ECO:0000256" key="1">
    <source>
        <dbReference type="ARBA" id="ARBA00022574"/>
    </source>
</evidence>
<reference evidence="4 5" key="1">
    <citation type="submission" date="2024-09" db="EMBL/GenBank/DDBJ databases">
        <authorList>
            <person name="Sun Q."/>
            <person name="Mori K."/>
        </authorList>
    </citation>
    <scope>NUCLEOTIDE SEQUENCE [LARGE SCALE GENOMIC DNA]</scope>
    <source>
        <strain evidence="4 5">JCM 3143</strain>
    </source>
</reference>
<dbReference type="SUPFAM" id="SSF52540">
    <property type="entry name" value="P-loop containing nucleoside triphosphate hydrolases"/>
    <property type="match status" value="1"/>
</dbReference>
<dbReference type="EMBL" id="JBHMBW010000054">
    <property type="protein sequence ID" value="MFB9629016.1"/>
    <property type="molecule type" value="Genomic_DNA"/>
</dbReference>
<evidence type="ECO:0000313" key="5">
    <source>
        <dbReference type="Proteomes" id="UP001589532"/>
    </source>
</evidence>
<dbReference type="Proteomes" id="UP001589532">
    <property type="component" value="Unassembled WGS sequence"/>
</dbReference>
<protein>
    <submittedName>
        <fullName evidence="4">AAA family ATPase</fullName>
    </submittedName>
</protein>
<dbReference type="InterPro" id="IPR015943">
    <property type="entry name" value="WD40/YVTN_repeat-like_dom_sf"/>
</dbReference>
<dbReference type="PROSITE" id="PS00678">
    <property type="entry name" value="WD_REPEATS_1"/>
    <property type="match status" value="1"/>
</dbReference>
<keyword evidence="2" id="KW-0677">Repeat</keyword>
<dbReference type="InterPro" id="IPR019775">
    <property type="entry name" value="WD40_repeat_CS"/>
</dbReference>
<accession>A0ABV5SBD6</accession>
<dbReference type="RefSeq" id="WP_344986088.1">
    <property type="nucleotide sequence ID" value="NZ_BAAAXV010000001.1"/>
</dbReference>
<dbReference type="Gene3D" id="2.130.10.10">
    <property type="entry name" value="YVTN repeat-like/Quinoprotein amine dehydrogenase"/>
    <property type="match status" value="4"/>
</dbReference>
<evidence type="ECO:0000256" key="2">
    <source>
        <dbReference type="ARBA" id="ARBA00022737"/>
    </source>
</evidence>
<proteinExistence type="predicted"/>
<comment type="caution">
    <text evidence="4">The sequence shown here is derived from an EMBL/GenBank/DDBJ whole genome shotgun (WGS) entry which is preliminary data.</text>
</comment>
<dbReference type="SUPFAM" id="SSF50978">
    <property type="entry name" value="WD40 repeat-like"/>
    <property type="match status" value="1"/>
</dbReference>
<feature type="repeat" description="WD" evidence="3">
    <location>
        <begin position="1120"/>
        <end position="1155"/>
    </location>
</feature>
<name>A0ABV5SBD6_9ACTN</name>
<dbReference type="SUPFAM" id="SSF50998">
    <property type="entry name" value="Quinoprotein alcohol dehydrogenase-like"/>
    <property type="match status" value="2"/>
</dbReference>
<organism evidence="4 5">
    <name type="scientific">Nonomuraea helvata</name>
    <dbReference type="NCBI Taxonomy" id="37484"/>
    <lineage>
        <taxon>Bacteria</taxon>
        <taxon>Bacillati</taxon>
        <taxon>Actinomycetota</taxon>
        <taxon>Actinomycetes</taxon>
        <taxon>Streptosporangiales</taxon>
        <taxon>Streptosporangiaceae</taxon>
        <taxon>Nonomuraea</taxon>
    </lineage>
</organism>
<dbReference type="SMART" id="SM00320">
    <property type="entry name" value="WD40"/>
    <property type="match status" value="5"/>
</dbReference>
<gene>
    <name evidence="4" type="ORF">ACFFSA_38580</name>
</gene>
<sequence length="1496" mass="163045">MTRALVVGAGSFRVVEQGEWDPMGSAETGFESLACVAPAVTDLARAMARLQGLRVHGDAPLLHPSLAEVDEAWQELRGRAAGEALIVHFSGHGVLGSSDTSLYLAARDSDPGSLPRTAVYVNAWLDEVENTRDGAPTLFLLDVCGAGRAAVYQLVQGIRARDRRSWVIAACTEDEKAYKAHFTQATTTVLERLRDGLLDVSPALAYIPVETLAEEIDRELARLAEQDEQRFGQTVVRTPRLEASAEPPPFFPNPAYADNLSDQFQRRRDSALWQFAADAAPGLDPLHFLSRASGTSSQAATQCRFTGRREQRLRINAWLDDPAGAEPSLLVVTGGPGAGKSALLGVTLCLAHQDLHDIADSIRGRILPAERPNVHPFLAAVHTRERGQAEILSSLARQLRLGDPPAGGPWTTQAVLERLRDRSQRAVVVLDALDEALRAEEIVTEVVLPLVTATRDGRPLCRVLIGTRPWRGFPALRERLRSDGELIDLDRVPAPQLAVDLAGYLEDALWPLATHGPAGAVAEVARQVADRLTRARHHGRFLLAVLFADYLTRLRAPLDARASVERLPIDLPGMLDLHLETLIEQDPWLRPVLRAVAFARGEGMPLEALHSVATTFATGSDLGSHVLARTSSDTRRALAAATFYLRTSTGPDGRQLYRFFHHAVVEHLRKDRPGEGITGRSLAEAVFTRLRDTVPLAPDGRSRLWDLASPYVRRHLVEHAAAAGPQAVNALLLDPGFLVHADPVTSAANAHRATDRTAKLHARILDTSIKHHPGRAPEDRRRLLELDAVRWRHPELAHAVAEGGSPAARPVWATNANIHPALRRAFSRRHHVRAMTTAEIGGSVHVLTAEGRQVWLWDLEQGTERHVLTCGQQVQAVRVAEMPGGPHALIAAGTEVRLWDLTDGTQRHATLYGPQVQGIGETEIDGRPHALITAGKTVHVWDLAGGVRRCKLGHGAPVRHVEPLTVHQRPHALTYAEDGLRLWDLTDGAERRILRHLRGLRAVAGVEIGKRPHAVTTAENGVRVWDLTDGALRRSLDHLDPVREITAFELDGRPHAFTTSRNVVSVWDLDTGVLHHELVHKGPAEVVDVAEILRRPHALTVSGKSLHAWDLTGSGLHHTFSGHHGNVQAAAFTWNGERPLALTADLDHVVRVWDVAGGIRHHSTPVGTIAAAQVSGRPYGLTTAGDRDARVWDLANGILVRTLRSDRPIGSAVVATVDGRAYGLTASGGNEVRVWDLADGVQVQRLRHDRRVSVLTVSDLQGRAHALTTCPGPQHLVHVWSLPDAVLLHTLAFARPVHRVMAAEINGRPHAVVGSGRWLHARNLVNASTRWVRDLSRCRQLLAAGIDGTAHALMTSGDTFRVIRLSDGRVVWTLPGSGWPITHGELADIDGRAHMLICTANRVRVLDLSDRRPVMDLTHDEAVGSAVVTEAGGRARLVTTSGHRVCLWDAATGEPDGPPLIVPYPARWLLPHPRGFVVSFGPELALFSLPGESEIR</sequence>
<dbReference type="Gene3D" id="3.40.50.300">
    <property type="entry name" value="P-loop containing nucleotide triphosphate hydrolases"/>
    <property type="match status" value="1"/>
</dbReference>
<keyword evidence="1 3" id="KW-0853">WD repeat</keyword>